<dbReference type="EMBL" id="CP021109">
    <property type="protein sequence ID" value="ARP84857.1"/>
    <property type="molecule type" value="Genomic_DNA"/>
</dbReference>
<proteinExistence type="predicted"/>
<reference evidence="2 3" key="1">
    <citation type="submission" date="2017-05" db="EMBL/GenBank/DDBJ databases">
        <title>Complete and WGS of Bordetella genogroups.</title>
        <authorList>
            <person name="Spilker T."/>
            <person name="LiPuma J."/>
        </authorList>
    </citation>
    <scope>NUCLEOTIDE SEQUENCE [LARGE SCALE GENOMIC DNA]</scope>
    <source>
        <strain evidence="2 3">AU17164</strain>
    </source>
</reference>
<evidence type="ECO:0000313" key="3">
    <source>
        <dbReference type="Proteomes" id="UP000194139"/>
    </source>
</evidence>
<organism evidence="2 3">
    <name type="scientific">Bordetella genomosp. 9</name>
    <dbReference type="NCBI Taxonomy" id="1416803"/>
    <lineage>
        <taxon>Bacteria</taxon>
        <taxon>Pseudomonadati</taxon>
        <taxon>Pseudomonadota</taxon>
        <taxon>Betaproteobacteria</taxon>
        <taxon>Burkholderiales</taxon>
        <taxon>Alcaligenaceae</taxon>
        <taxon>Bordetella</taxon>
    </lineage>
</organism>
<keyword evidence="3" id="KW-1185">Reference proteome</keyword>
<evidence type="ECO:0000313" key="2">
    <source>
        <dbReference type="EMBL" id="ARP84857.1"/>
    </source>
</evidence>
<dbReference type="AlphaFoldDB" id="A0A1W6YUT9"/>
<gene>
    <name evidence="2" type="ORF">CAL13_00395</name>
</gene>
<sequence length="408" mass="43862">MQVGKTQDQNLPYLTVMTPLPGGNGVPSAIRHAFSQSNENLPEQRAGRGRHRRPLSLRSGAGVSAGVSAGISAGISPATRHVGGAQRAAGHESHSAAEFSMTPRSAPVSSRSAIGYILPVVPDAGLPSFPPLPVFPEDLSATSSPGAAPSAAASSGWKALARIQQALTSIAQRVRAWAAPSESQRALRGERLREKVTNAAYVFLNAMHSGEPLDKYFAKLRRQVRRLDKHAGQSQGVSFESARILSEVARRVARIREGAVEKILSFHREALLFDVSDSDDFRHADRVLLALECHMSPAISVYGHPMRRIASLDVNGPGAPSELREALEQLLFNENQASLRSQDGWEREGPLGTAVVRLPYRTLVRLDAVLSQDPPLRAAGPANGSGMRAYDDLLDDIALAVRRRLSLA</sequence>
<accession>A0A1W6YUT9</accession>
<name>A0A1W6YUT9_9BORD</name>
<evidence type="ECO:0000256" key="1">
    <source>
        <dbReference type="SAM" id="MobiDB-lite"/>
    </source>
</evidence>
<feature type="region of interest" description="Disordered" evidence="1">
    <location>
        <begin position="81"/>
        <end position="103"/>
    </location>
</feature>
<protein>
    <submittedName>
        <fullName evidence="2">Uncharacterized protein</fullName>
    </submittedName>
</protein>
<dbReference type="Proteomes" id="UP000194139">
    <property type="component" value="Chromosome"/>
</dbReference>